<reference evidence="2 3" key="1">
    <citation type="submission" date="2020-11" db="EMBL/GenBank/DDBJ databases">
        <title>Genome seq and assembly of Sphingosinicella sp.</title>
        <authorList>
            <person name="Chhetri G."/>
        </authorList>
    </citation>
    <scope>NUCLEOTIDE SEQUENCE [LARGE SCALE GENOMIC DNA]</scope>
    <source>
        <strain evidence="2 3">UDD2</strain>
    </source>
</reference>
<evidence type="ECO:0000313" key="3">
    <source>
        <dbReference type="Proteomes" id="UP000594873"/>
    </source>
</evidence>
<name>A0A7T2GK42_9SPHN</name>
<keyword evidence="2" id="KW-0121">Carboxypeptidase</keyword>
<dbReference type="AlphaFoldDB" id="A0A7T2GK42"/>
<organism evidence="2 3">
    <name type="scientific">Allosphingosinicella flava</name>
    <dbReference type="NCBI Taxonomy" id="2771430"/>
    <lineage>
        <taxon>Bacteria</taxon>
        <taxon>Pseudomonadati</taxon>
        <taxon>Pseudomonadota</taxon>
        <taxon>Alphaproteobacteria</taxon>
        <taxon>Sphingomonadales</taxon>
        <taxon>Sphingomonadaceae</taxon>
        <taxon>Allosphingosinicella</taxon>
    </lineage>
</organism>
<dbReference type="EMBL" id="CP065592">
    <property type="protein sequence ID" value="QPQ55324.1"/>
    <property type="molecule type" value="Genomic_DNA"/>
</dbReference>
<dbReference type="InterPro" id="IPR013784">
    <property type="entry name" value="Carb-bd-like_fold"/>
</dbReference>
<keyword evidence="1" id="KW-0732">Signal</keyword>
<gene>
    <name evidence="2" type="ORF">IC614_01550</name>
</gene>
<feature type="signal peptide" evidence="1">
    <location>
        <begin position="1"/>
        <end position="21"/>
    </location>
</feature>
<keyword evidence="3" id="KW-1185">Reference proteome</keyword>
<sequence>MLKSKKIAVLILMASSGAAQAYQSYTITGTVTAPRGVAVKGTQVIACSVPYQECKIEVSTEVDANGQFTLRLPGKGPYQVLASLDEDGDSNGEYLAVARDAAAINAPTSGLAIAMWKVGQQQRAAAATNTDVPALQGTWTHSATSNELVLGSTIKQIASSAVPVGYGTDLGGTFGAGSQTNSVIVTESKPVTVSRKMTLNVAADGTYRWNITKTMPDGGCTKTIKQEKIGRLLTDNGKITFATANGTESWSNTCGKGGSGKIGKSHETYDYSRSGNTLLVNGSGGVRWRFQKP</sequence>
<feature type="chain" id="PRO_5033014116" evidence="1">
    <location>
        <begin position="22"/>
        <end position="293"/>
    </location>
</feature>
<protein>
    <submittedName>
        <fullName evidence="2">Carboxypeptidase regulatory-like domain-containing protein</fullName>
    </submittedName>
</protein>
<accession>A0A7T2GK42</accession>
<proteinExistence type="predicted"/>
<dbReference type="GO" id="GO:0030246">
    <property type="term" value="F:carbohydrate binding"/>
    <property type="evidence" value="ECO:0007669"/>
    <property type="project" value="InterPro"/>
</dbReference>
<dbReference type="RefSeq" id="WP_200971999.1">
    <property type="nucleotide sequence ID" value="NZ_CP065592.1"/>
</dbReference>
<dbReference type="Proteomes" id="UP000594873">
    <property type="component" value="Chromosome"/>
</dbReference>
<dbReference type="KEGG" id="sflv:IC614_01550"/>
<evidence type="ECO:0000313" key="2">
    <source>
        <dbReference type="EMBL" id="QPQ55324.1"/>
    </source>
</evidence>
<evidence type="ECO:0000256" key="1">
    <source>
        <dbReference type="SAM" id="SignalP"/>
    </source>
</evidence>
<keyword evidence="2" id="KW-0645">Protease</keyword>
<dbReference type="SUPFAM" id="SSF49452">
    <property type="entry name" value="Starch-binding domain-like"/>
    <property type="match status" value="1"/>
</dbReference>
<keyword evidence="2" id="KW-0378">Hydrolase</keyword>
<dbReference type="GO" id="GO:0004180">
    <property type="term" value="F:carboxypeptidase activity"/>
    <property type="evidence" value="ECO:0007669"/>
    <property type="project" value="UniProtKB-KW"/>
</dbReference>